<reference evidence="6" key="1">
    <citation type="journal article" date="2010" name="Nature">
        <title>The Amphimedon queenslandica genome and the evolution of animal complexity.</title>
        <authorList>
            <person name="Srivastava M."/>
            <person name="Simakov O."/>
            <person name="Chapman J."/>
            <person name="Fahey B."/>
            <person name="Gauthier M.E."/>
            <person name="Mitros T."/>
            <person name="Richards G.S."/>
            <person name="Conaco C."/>
            <person name="Dacre M."/>
            <person name="Hellsten U."/>
            <person name="Larroux C."/>
            <person name="Putnam N.H."/>
            <person name="Stanke M."/>
            <person name="Adamska M."/>
            <person name="Darling A."/>
            <person name="Degnan S.M."/>
            <person name="Oakley T.H."/>
            <person name="Plachetzki D.C."/>
            <person name="Zhai Y."/>
            <person name="Adamski M."/>
            <person name="Calcino A."/>
            <person name="Cummins S.F."/>
            <person name="Goodstein D.M."/>
            <person name="Harris C."/>
            <person name="Jackson D.J."/>
            <person name="Leys S.P."/>
            <person name="Shu S."/>
            <person name="Woodcroft B.J."/>
            <person name="Vervoort M."/>
            <person name="Kosik K.S."/>
            <person name="Manning G."/>
            <person name="Degnan B.M."/>
            <person name="Rokhsar D.S."/>
        </authorList>
    </citation>
    <scope>NUCLEOTIDE SEQUENCE [LARGE SCALE GENOMIC DNA]</scope>
</reference>
<comment type="similarity">
    <text evidence="1">Belongs to the filamin family.</text>
</comment>
<dbReference type="InterPro" id="IPR017868">
    <property type="entry name" value="Filamin/ABP280_repeat-like"/>
</dbReference>
<feature type="repeat" description="Filamin" evidence="3">
    <location>
        <begin position="556"/>
        <end position="655"/>
    </location>
</feature>
<feature type="region of interest" description="Disordered" evidence="4">
    <location>
        <begin position="29"/>
        <end position="168"/>
    </location>
</feature>
<dbReference type="SUPFAM" id="SSF81296">
    <property type="entry name" value="E set domains"/>
    <property type="match status" value="5"/>
</dbReference>
<feature type="compositionally biased region" description="Low complexity" evidence="4">
    <location>
        <begin position="65"/>
        <end position="83"/>
    </location>
</feature>
<dbReference type="GO" id="GO:0051015">
    <property type="term" value="F:actin filament binding"/>
    <property type="evidence" value="ECO:0007669"/>
    <property type="project" value="InterPro"/>
</dbReference>
<gene>
    <name evidence="5" type="primary">105312125</name>
</gene>
<dbReference type="OrthoDB" id="10041912at2759"/>
<dbReference type="EnsemblMetazoa" id="Aqu2.1.36507_001">
    <property type="protein sequence ID" value="Aqu2.1.36507_001"/>
    <property type="gene ID" value="Aqu2.1.36507"/>
</dbReference>
<feature type="compositionally biased region" description="Pro residues" evidence="4">
    <location>
        <begin position="40"/>
        <end position="64"/>
    </location>
</feature>
<dbReference type="OMA" id="EYKINCT"/>
<evidence type="ECO:0000313" key="5">
    <source>
        <dbReference type="EnsemblMetazoa" id="Aqu2.1.36507_001"/>
    </source>
</evidence>
<dbReference type="KEGG" id="aqu:105312125"/>
<dbReference type="EnsemblMetazoa" id="XM_011404517.2">
    <property type="protein sequence ID" value="XP_011402819.2"/>
    <property type="gene ID" value="LOC105312125"/>
</dbReference>
<dbReference type="InterPro" id="IPR014756">
    <property type="entry name" value="Ig_E-set"/>
</dbReference>
<dbReference type="STRING" id="400682.A0A1X7VAF7"/>
<dbReference type="InterPro" id="IPR044801">
    <property type="entry name" value="Filamin"/>
</dbReference>
<name>A0A1X7VAF7_AMPQE</name>
<dbReference type="InParanoid" id="A0A1X7VAF7"/>
<dbReference type="PANTHER" id="PTHR38537">
    <property type="entry name" value="JITTERBUG, ISOFORM N"/>
    <property type="match status" value="1"/>
</dbReference>
<dbReference type="InterPro" id="IPR001298">
    <property type="entry name" value="Filamin/ABP280_rpt"/>
</dbReference>
<dbReference type="PROSITE" id="PS50194">
    <property type="entry name" value="FILAMIN_REPEAT"/>
    <property type="match status" value="5"/>
</dbReference>
<dbReference type="PANTHER" id="PTHR38537:SF8">
    <property type="entry name" value="FILAMIN-A"/>
    <property type="match status" value="1"/>
</dbReference>
<feature type="repeat" description="Filamin" evidence="3">
    <location>
        <begin position="459"/>
        <end position="553"/>
    </location>
</feature>
<dbReference type="SMART" id="SM00557">
    <property type="entry name" value="IG_FLMN"/>
    <property type="match status" value="5"/>
</dbReference>
<protein>
    <submittedName>
        <fullName evidence="5">Uncharacterized protein</fullName>
    </submittedName>
</protein>
<evidence type="ECO:0000256" key="2">
    <source>
        <dbReference type="ARBA" id="ARBA00022737"/>
    </source>
</evidence>
<dbReference type="GO" id="GO:0030036">
    <property type="term" value="P:actin cytoskeleton organization"/>
    <property type="evidence" value="ECO:0007669"/>
    <property type="project" value="InterPro"/>
</dbReference>
<proteinExistence type="inferred from homology"/>
<feature type="compositionally biased region" description="Low complexity" evidence="4">
    <location>
        <begin position="140"/>
        <end position="161"/>
    </location>
</feature>
<keyword evidence="2" id="KW-0677">Repeat</keyword>
<dbReference type="Pfam" id="PF00630">
    <property type="entry name" value="Filamin"/>
    <property type="match status" value="4"/>
</dbReference>
<dbReference type="Gene3D" id="2.60.40.10">
    <property type="entry name" value="Immunoglobulins"/>
    <property type="match status" value="5"/>
</dbReference>
<keyword evidence="6" id="KW-1185">Reference proteome</keyword>
<reference evidence="5" key="2">
    <citation type="submission" date="2017-05" db="UniProtKB">
        <authorList>
            <consortium name="EnsemblMetazoa"/>
        </authorList>
    </citation>
    <scope>IDENTIFICATION</scope>
</reference>
<dbReference type="eggNOG" id="KOG0518">
    <property type="taxonomic scope" value="Eukaryota"/>
</dbReference>
<dbReference type="InterPro" id="IPR013783">
    <property type="entry name" value="Ig-like_fold"/>
</dbReference>
<sequence>MSGSNRPTITQDAVMADINAQADDLLAELGIFDSSSSASPAPPPPPPATGSGPAPPPPPPPPPAVKASPTTTTTGPSAKPAKTNRPAKTMQEELDEVFDSVISFANKASNRKKTPPPVAPKPKRKTHVSSYTVDIKGNKATPVSQPAAAPSTQPAPSLAPSVPTPPKGSPVKMAIVEPTAFGPGLESFEVNTPGTFEVSCAPETREKDLEVKAVGPTGSKNVIIEPLGTGQFSCEYTPSVAGEHKVTIKVKGKEIKGSPFTANVKYASYTDKAEAFGPGLEFGTTDQPCRFTVRLKEEAGFTRMRVHILGASRAEPIEMAEIEDNAIEVTYHPTAPGEYTIRVLWGEAHVKGSPFNVNVTGPINNDPSKVKVTGDGLSGGQVGEPIKLFVSADVGSGPGPLGVKLIGPSKPSIVADDSSEEGVEVTIKCLDPGEYRMMVKWGDEEIPGSPFVIPVGGKGRDIKPELCTAIGDGLTHGKVNEFAKFIVHIPEDAGPGSLGVSISGPHPPKPIEIINNQDGTMDVNYKPLAPGEYKINCTFGDLHIKESPFTAKIEGEAVRNPLLVTASGDALIKPVLCGQLAVISIVAGEGAGAGPLRAKMEGPSKADLHLQSTPEQTFEASFCPKDSGEYKLYFMWGDGNDDESQIAGSPFTIKVE</sequence>
<feature type="repeat" description="Filamin" evidence="3">
    <location>
        <begin position="265"/>
        <end position="359"/>
    </location>
</feature>
<organism evidence="5">
    <name type="scientific">Amphimedon queenslandica</name>
    <name type="common">Sponge</name>
    <dbReference type="NCBI Taxonomy" id="400682"/>
    <lineage>
        <taxon>Eukaryota</taxon>
        <taxon>Metazoa</taxon>
        <taxon>Porifera</taxon>
        <taxon>Demospongiae</taxon>
        <taxon>Heteroscleromorpha</taxon>
        <taxon>Haplosclerida</taxon>
        <taxon>Niphatidae</taxon>
        <taxon>Amphimedon</taxon>
    </lineage>
</organism>
<accession>A0A1X7VAF7</accession>
<feature type="repeat" description="Filamin" evidence="3">
    <location>
        <begin position="362"/>
        <end position="455"/>
    </location>
</feature>
<evidence type="ECO:0000313" key="6">
    <source>
        <dbReference type="Proteomes" id="UP000007879"/>
    </source>
</evidence>
<evidence type="ECO:0000256" key="1">
    <source>
        <dbReference type="ARBA" id="ARBA00009238"/>
    </source>
</evidence>
<evidence type="ECO:0000256" key="3">
    <source>
        <dbReference type="PROSITE-ProRule" id="PRU00087"/>
    </source>
</evidence>
<feature type="repeat" description="Filamin" evidence="3">
    <location>
        <begin position="179"/>
        <end position="264"/>
    </location>
</feature>
<dbReference type="AlphaFoldDB" id="A0A1X7VAF7"/>
<dbReference type="Proteomes" id="UP000007879">
    <property type="component" value="Unassembled WGS sequence"/>
</dbReference>
<evidence type="ECO:0000256" key="4">
    <source>
        <dbReference type="SAM" id="MobiDB-lite"/>
    </source>
</evidence>